<dbReference type="Proteomes" id="UP000004315">
    <property type="component" value="Unassembled WGS sequence"/>
</dbReference>
<dbReference type="CDD" id="cd02203">
    <property type="entry name" value="PurL_repeat1"/>
    <property type="match status" value="1"/>
</dbReference>
<dbReference type="Gene3D" id="3.30.1330.10">
    <property type="entry name" value="PurM-like, N-terminal domain"/>
    <property type="match status" value="2"/>
</dbReference>
<dbReference type="EC" id="6.3.5.3" evidence="9"/>
<dbReference type="PANTHER" id="PTHR10099">
    <property type="entry name" value="PHOSPHORIBOSYLFORMYLGLYCINAMIDINE SYNTHASE"/>
    <property type="match status" value="1"/>
</dbReference>
<dbReference type="InterPro" id="IPR036676">
    <property type="entry name" value="PurM-like_C_sf"/>
</dbReference>
<evidence type="ECO:0000313" key="10">
    <source>
        <dbReference type="Proteomes" id="UP000004315"/>
    </source>
</evidence>
<dbReference type="eggNOG" id="COG0046">
    <property type="taxonomic scope" value="Bacteria"/>
</dbReference>
<dbReference type="SMART" id="SM01211">
    <property type="entry name" value="GATase_5"/>
    <property type="match status" value="1"/>
</dbReference>
<dbReference type="GO" id="GO:0046872">
    <property type="term" value="F:metal ion binding"/>
    <property type="evidence" value="ECO:0007669"/>
    <property type="project" value="UniProtKB-KW"/>
</dbReference>
<dbReference type="InterPro" id="IPR010918">
    <property type="entry name" value="PurM-like_C_dom"/>
</dbReference>
<keyword evidence="1 9" id="KW-0436">Ligase</keyword>
<dbReference type="HOGENOM" id="CLU_003100_2_0_9"/>
<dbReference type="AlphaFoldDB" id="B7CCA9"/>
<sequence>MNKEKEMDTRIFVHKKEQFQVESESLAAELRQSLSLKEDFGLTKYNLYDIFNADENDIELLKKNVCSEVVTDDVYDSVDLEGKSYLAYEFLPGQYDQRADSAMQCLMLLNNKQTVRIHSGTLLVFLNPVDEETLNKITHYIVNPVEARVKDLSVLVDDQDVEVKDVPVLEGFTTKTKEELDSLRQTLGLAMSQADIEHVQRYFEKEEKRDCTMTELRVLDTYWSDHCRHTTFETVLDDVHFHLDTLSDELQASYDKYLKLRQEVHGNRKEKTLMDMATIAGKYLRKQGKLDDMEITDEINACSVEITVDVDGKDEQWLLMFKNETHNHPTEIEPFGGASTCIGGAIRDPLSGRSYVYQAMRITGAGDITKPISETLEHKLPQSKISKTAAHGYSSYGNQIGLATTFVDEIYDDGYVAKRMEVGAVVGAAPKSHVKREQPQAGDIIVMIGGATGRDGIGGATGSSKEHNETSLEKCSSEVQKGNALIERKLQRLFRNPACTKLIKKANDFGAGGVSVAVGELADGLDINLDAVPVKYQGLDGTELAISESQERMAVCIEAKDFEKFKEEAYKENLDAIKVADVTDTNRLVMKWRGETIVDMSRAFLDTNGVRQHQVVDVCENEYDEHPFDAVKSDLNTVLQDANVASQIGLAEMFDASIGKSTVLMPFGGKYQLTPEEGSVQKLPVHGMTNTCSVMTYGYDPKVSKYSPYLGASYSVVEALARITALGADYKKCRLSNQEYFEHLGADAQKWGQPFEALLGLIDAQLAFETPSIGGKDSMSGTYKDIHVPPTVITFAVTTAKTGDIVSASFKNPGDYVYLVKHTPVKNHVPNYEQLKENFETVHKLMQEKKIVAASTIKFGGLGATIAKMAFGSKVGVAINTEEDVYGFNLGSMIVEATESIQDERLELIGILNDDSKIVLNEETVEIEDALKAWTKRYSEIYPMIVDEGKETLETPLNDVEVPMSKVVVETPKVVIPIFPGQNCEFDTTAKFERAGAEVKQVVFNNLTVENIQKSIETLAEEISTAQILMIVGGFSSGDEPDGSGKFIANVLRNPKIAQAIDTMRANDGLILGICNGFQALIKSGLLPYGDMERLDEENPTLFRNNINRHVSHIARTRITSNASPWLAGMKAGNVYSVAVSHGEGKFVASEEVLNKLIENGQVATQYVNEKGVPTMDGKDNLNGSSMAIEGIFSEDGKIFGKMGHSERYERGLFQNIAGNKDQDIFANGVRYFTHKQVK</sequence>
<dbReference type="STRING" id="518637.EUBIFOR_01836"/>
<reference evidence="9 10" key="1">
    <citation type="submission" date="2008-10" db="EMBL/GenBank/DDBJ databases">
        <authorList>
            <person name="Fulton L."/>
            <person name="Clifton S."/>
            <person name="Fulton B."/>
            <person name="Xu J."/>
            <person name="Minx P."/>
            <person name="Pepin K.H."/>
            <person name="Johnson M."/>
            <person name="Bhonagiri V."/>
            <person name="Nash W.E."/>
            <person name="Mardis E.R."/>
            <person name="Wilson R.K."/>
        </authorList>
    </citation>
    <scope>NUCLEOTIDE SEQUENCE [LARGE SCALE GENOMIC DNA]</scope>
    <source>
        <strain evidence="9 10">DSM 3989</strain>
    </source>
</reference>
<dbReference type="InterPro" id="IPR010141">
    <property type="entry name" value="FGAM_synthase"/>
</dbReference>
<evidence type="ECO:0000259" key="7">
    <source>
        <dbReference type="Pfam" id="PF02769"/>
    </source>
</evidence>
<keyword evidence="4" id="KW-0658">Purine biosynthesis</keyword>
<evidence type="ECO:0000256" key="5">
    <source>
        <dbReference type="ARBA" id="ARBA00022840"/>
    </source>
</evidence>
<dbReference type="SUPFAM" id="SSF55326">
    <property type="entry name" value="PurM N-terminal domain-like"/>
    <property type="match status" value="2"/>
</dbReference>
<dbReference type="GO" id="GO:0004642">
    <property type="term" value="F:phosphoribosylformylglycinamidine synthase activity"/>
    <property type="evidence" value="ECO:0007669"/>
    <property type="project" value="UniProtKB-EC"/>
</dbReference>
<comment type="caution">
    <text evidence="9">The sequence shown here is derived from an EMBL/GenBank/DDBJ whole genome shotgun (WGS) entry which is preliminary data.</text>
</comment>
<evidence type="ECO:0000259" key="8">
    <source>
        <dbReference type="Pfam" id="PF18072"/>
    </source>
</evidence>
<gene>
    <name evidence="9" type="ORF">EUBIFOR_01836</name>
</gene>
<reference evidence="9 10" key="2">
    <citation type="submission" date="2008-11" db="EMBL/GenBank/DDBJ databases">
        <title>Draft genome sequence of Eubacterium biforme (DSM 3989).</title>
        <authorList>
            <person name="Sudarsanam P."/>
            <person name="Ley R."/>
            <person name="Guruge J."/>
            <person name="Turnbaugh P.J."/>
            <person name="Mahowald M."/>
            <person name="Liep D."/>
            <person name="Gordon J."/>
        </authorList>
    </citation>
    <scope>NUCLEOTIDE SEQUENCE [LARGE SCALE GENOMIC DNA]</scope>
    <source>
        <strain evidence="9 10">DSM 3989</strain>
    </source>
</reference>
<keyword evidence="10" id="KW-1185">Reference proteome</keyword>
<dbReference type="PANTHER" id="PTHR10099:SF1">
    <property type="entry name" value="PHOSPHORIBOSYLFORMYLGLYCINAMIDINE SYNTHASE"/>
    <property type="match status" value="1"/>
</dbReference>
<dbReference type="CDD" id="cd02204">
    <property type="entry name" value="PurL_repeat2"/>
    <property type="match status" value="1"/>
</dbReference>
<accession>B7CCA9</accession>
<dbReference type="Pfam" id="PF18072">
    <property type="entry name" value="FGAR-AT_linker"/>
    <property type="match status" value="1"/>
</dbReference>
<proteinExistence type="predicted"/>
<evidence type="ECO:0000256" key="2">
    <source>
        <dbReference type="ARBA" id="ARBA00022723"/>
    </source>
</evidence>
<dbReference type="GO" id="GO:0006164">
    <property type="term" value="P:purine nucleotide biosynthetic process"/>
    <property type="evidence" value="ECO:0007669"/>
    <property type="project" value="UniProtKB-KW"/>
</dbReference>
<dbReference type="GO" id="GO:0005524">
    <property type="term" value="F:ATP binding"/>
    <property type="evidence" value="ECO:0007669"/>
    <property type="project" value="UniProtKB-KW"/>
</dbReference>
<dbReference type="InterPro" id="IPR041609">
    <property type="entry name" value="PurL_linker"/>
</dbReference>
<evidence type="ECO:0000256" key="1">
    <source>
        <dbReference type="ARBA" id="ARBA00022598"/>
    </source>
</evidence>
<keyword evidence="3" id="KW-0547">Nucleotide-binding</keyword>
<dbReference type="InterPro" id="IPR029062">
    <property type="entry name" value="Class_I_gatase-like"/>
</dbReference>
<name>B7CCA9_9FIRM</name>
<dbReference type="Pfam" id="PF13507">
    <property type="entry name" value="GATase_5"/>
    <property type="match status" value="1"/>
</dbReference>
<keyword evidence="6" id="KW-0460">Magnesium</keyword>
<dbReference type="GO" id="GO:0005737">
    <property type="term" value="C:cytoplasm"/>
    <property type="evidence" value="ECO:0007669"/>
    <property type="project" value="TreeGrafter"/>
</dbReference>
<evidence type="ECO:0000313" key="9">
    <source>
        <dbReference type="EMBL" id="EEC89586.1"/>
    </source>
</evidence>
<dbReference type="eggNOG" id="COG0047">
    <property type="taxonomic scope" value="Bacteria"/>
</dbReference>
<evidence type="ECO:0000256" key="4">
    <source>
        <dbReference type="ARBA" id="ARBA00022755"/>
    </source>
</evidence>
<dbReference type="InterPro" id="IPR036921">
    <property type="entry name" value="PurM-like_N_sf"/>
</dbReference>
<dbReference type="SUPFAM" id="SSF56042">
    <property type="entry name" value="PurM C-terminal domain-like"/>
    <property type="match status" value="2"/>
</dbReference>
<evidence type="ECO:0000256" key="3">
    <source>
        <dbReference type="ARBA" id="ARBA00022741"/>
    </source>
</evidence>
<keyword evidence="2" id="KW-0479">Metal-binding</keyword>
<feature type="domain" description="Phosphoribosylformylglycinamidine synthase linker" evidence="8">
    <location>
        <begin position="181"/>
        <end position="229"/>
    </location>
</feature>
<dbReference type="SUPFAM" id="SSF52317">
    <property type="entry name" value="Class I glutamine amidotransferase-like"/>
    <property type="match status" value="1"/>
</dbReference>
<organism evidence="9 10">
    <name type="scientific">Holdemanella biformis DSM 3989</name>
    <dbReference type="NCBI Taxonomy" id="518637"/>
    <lineage>
        <taxon>Bacteria</taxon>
        <taxon>Bacillati</taxon>
        <taxon>Bacillota</taxon>
        <taxon>Erysipelotrichia</taxon>
        <taxon>Erysipelotrichales</taxon>
        <taxon>Erysipelotrichaceae</taxon>
        <taxon>Holdemanella</taxon>
    </lineage>
</organism>
<keyword evidence="5" id="KW-0067">ATP-binding</keyword>
<evidence type="ECO:0000256" key="6">
    <source>
        <dbReference type="ARBA" id="ARBA00022842"/>
    </source>
</evidence>
<dbReference type="FunFam" id="3.30.1330.10:FF:000013">
    <property type="entry name" value="Phosphoribosylformylglycinamidine synthase"/>
    <property type="match status" value="1"/>
</dbReference>
<dbReference type="Gene3D" id="3.40.50.880">
    <property type="match status" value="1"/>
</dbReference>
<protein>
    <submittedName>
        <fullName evidence="9">Phosphoribosylformylglycinamidine synthase</fullName>
        <ecNumber evidence="9">6.3.5.3</ecNumber>
    </submittedName>
</protein>
<dbReference type="Gene3D" id="3.90.650.10">
    <property type="entry name" value="PurM-like C-terminal domain"/>
    <property type="match status" value="2"/>
</dbReference>
<dbReference type="EMBL" id="ABYT01000097">
    <property type="protein sequence ID" value="EEC89586.1"/>
    <property type="molecule type" value="Genomic_DNA"/>
</dbReference>
<dbReference type="NCBIfam" id="TIGR01857">
    <property type="entry name" value="FGAM-synthase"/>
    <property type="match status" value="1"/>
</dbReference>
<dbReference type="Pfam" id="PF02769">
    <property type="entry name" value="AIRS_C"/>
    <property type="match status" value="1"/>
</dbReference>
<feature type="domain" description="PurM-like C-terminal" evidence="7">
    <location>
        <begin position="440"/>
        <end position="592"/>
    </location>
</feature>